<evidence type="ECO:0000256" key="7">
    <source>
        <dbReference type="ARBA" id="ARBA00023008"/>
    </source>
</evidence>
<feature type="transmembrane region" description="Helical" evidence="9">
    <location>
        <begin position="206"/>
        <end position="226"/>
    </location>
</feature>
<evidence type="ECO:0000256" key="8">
    <source>
        <dbReference type="ARBA" id="ARBA00023136"/>
    </source>
</evidence>
<evidence type="ECO:0000256" key="4">
    <source>
        <dbReference type="ARBA" id="ARBA00022723"/>
    </source>
</evidence>
<dbReference type="PANTHER" id="PTHR34820:SF4">
    <property type="entry name" value="INNER MEMBRANE PROTEIN YEBZ"/>
    <property type="match status" value="1"/>
</dbReference>
<feature type="chain" id="PRO_5030793736" evidence="10">
    <location>
        <begin position="21"/>
        <end position="520"/>
    </location>
</feature>
<dbReference type="GO" id="GO:0042597">
    <property type="term" value="C:periplasmic space"/>
    <property type="evidence" value="ECO:0007669"/>
    <property type="project" value="InterPro"/>
</dbReference>
<sequence>MLARLLLLLAVVFMPAVALAHAQLQTASPQEASIVAEMPAELMLVFNEPVSPLRLVWISPDGRQTEVAARAHDNRLALDVPPAMRDQAGTHLVSWRVVSSDGHPVSGTLSFSLGSPSAPPTAAAQAAPGGSTAVVLARAALTLTLAFGVGVLFGAALFSQSRSPSAMVAAWLTFPAGLGLIAAHGLDLTGSPLAALADPALWRTALSTPLALTAGLAMAAAALALASGPSRAGATLALALAGGSFALSGHAAGAAPVALMAPAMALHATCALFWAGTLPVLFVRDGARTLTAGELARYSRLALPLVSALLVTGLVLAAVQLGSPERIFASAYGALLGIKLMLVSGLLVLALYNRFRLTPRLAAATTPDAETGAGRLARRTIGSEILIIAVILVLVAGFRLTPPPRALAPTTPVEVSLHLHGQAAMADVRITRQDDGRVGLSVVLMDGDGAPLAPKDLTGSLSNPSAGLAGLRLALTRQSDGLYVSEPMSLPLAAGWVLQLDVLITDFQLQKLSEPLPALP</sequence>
<dbReference type="AlphaFoldDB" id="A0A7X5F5I1"/>
<keyword evidence="7" id="KW-0186">Copper</keyword>
<organism evidence="13 14">
    <name type="scientific">Pannonibacter tanglangensis</name>
    <dbReference type="NCBI Taxonomy" id="2750084"/>
    <lineage>
        <taxon>Bacteria</taxon>
        <taxon>Pseudomonadati</taxon>
        <taxon>Pseudomonadota</taxon>
        <taxon>Alphaproteobacteria</taxon>
        <taxon>Hyphomicrobiales</taxon>
        <taxon>Stappiaceae</taxon>
        <taxon>Pannonibacter</taxon>
    </lineage>
</organism>
<evidence type="ECO:0000256" key="1">
    <source>
        <dbReference type="ARBA" id="ARBA00004651"/>
    </source>
</evidence>
<evidence type="ECO:0000259" key="12">
    <source>
        <dbReference type="Pfam" id="PF05425"/>
    </source>
</evidence>
<feature type="transmembrane region" description="Helical" evidence="9">
    <location>
        <begin position="259"/>
        <end position="281"/>
    </location>
</feature>
<dbReference type="GO" id="GO:0046688">
    <property type="term" value="P:response to copper ion"/>
    <property type="evidence" value="ECO:0007669"/>
    <property type="project" value="InterPro"/>
</dbReference>
<feature type="transmembrane region" description="Helical" evidence="9">
    <location>
        <begin position="385"/>
        <end position="402"/>
    </location>
</feature>
<evidence type="ECO:0000256" key="5">
    <source>
        <dbReference type="ARBA" id="ARBA00022729"/>
    </source>
</evidence>
<keyword evidence="4" id="KW-0479">Metal-binding</keyword>
<feature type="signal peptide" evidence="10">
    <location>
        <begin position="1"/>
        <end position="20"/>
    </location>
</feature>
<reference evidence="14" key="1">
    <citation type="submission" date="2020-01" db="EMBL/GenBank/DDBJ databases">
        <authorList>
            <person name="Fang Y."/>
            <person name="Sun R."/>
            <person name="Nie L."/>
            <person name="He J."/>
            <person name="Hao L."/>
            <person name="Wang L."/>
            <person name="Su S."/>
            <person name="Lv E."/>
            <person name="Zhang Z."/>
            <person name="Xie R."/>
            <person name="Liu H."/>
        </authorList>
    </citation>
    <scope>NUCLEOTIDE SEQUENCE [LARGE SCALE GENOMIC DNA]</scope>
    <source>
        <strain evidence="14">XCT-53</strain>
    </source>
</reference>
<feature type="transmembrane region" description="Helical" evidence="9">
    <location>
        <begin position="165"/>
        <end position="186"/>
    </location>
</feature>
<dbReference type="InterPro" id="IPR014756">
    <property type="entry name" value="Ig_E-set"/>
</dbReference>
<evidence type="ECO:0000313" key="13">
    <source>
        <dbReference type="EMBL" id="NBN79894.1"/>
    </source>
</evidence>
<keyword evidence="14" id="KW-1185">Reference proteome</keyword>
<dbReference type="InterPro" id="IPR032694">
    <property type="entry name" value="CopC/D"/>
</dbReference>
<comment type="caution">
    <text evidence="13">The sequence shown here is derived from an EMBL/GenBank/DDBJ whole genome shotgun (WGS) entry which is preliminary data.</text>
</comment>
<accession>A0A7X5F5I1</accession>
<dbReference type="Proteomes" id="UP000586722">
    <property type="component" value="Unassembled WGS sequence"/>
</dbReference>
<dbReference type="GO" id="GO:0005886">
    <property type="term" value="C:plasma membrane"/>
    <property type="evidence" value="ECO:0007669"/>
    <property type="project" value="UniProtKB-SubCell"/>
</dbReference>
<dbReference type="Gene3D" id="2.60.40.1220">
    <property type="match status" value="1"/>
</dbReference>
<evidence type="ECO:0000256" key="9">
    <source>
        <dbReference type="SAM" id="Phobius"/>
    </source>
</evidence>
<gene>
    <name evidence="13" type="ORF">GWI72_16575</name>
</gene>
<keyword evidence="6 9" id="KW-1133">Transmembrane helix</keyword>
<dbReference type="PANTHER" id="PTHR34820">
    <property type="entry name" value="INNER MEMBRANE PROTEIN YEBZ"/>
    <property type="match status" value="1"/>
</dbReference>
<evidence type="ECO:0000256" key="6">
    <source>
        <dbReference type="ARBA" id="ARBA00022989"/>
    </source>
</evidence>
<feature type="domain" description="Copper resistance protein D" evidence="12">
    <location>
        <begin position="294"/>
        <end position="397"/>
    </location>
</feature>
<evidence type="ECO:0000259" key="11">
    <source>
        <dbReference type="Pfam" id="PF04234"/>
    </source>
</evidence>
<dbReference type="InterPro" id="IPR008457">
    <property type="entry name" value="Cu-R_CopD_dom"/>
</dbReference>
<dbReference type="Pfam" id="PF05425">
    <property type="entry name" value="CopD"/>
    <property type="match status" value="1"/>
</dbReference>
<feature type="transmembrane region" description="Helical" evidence="9">
    <location>
        <begin position="233"/>
        <end position="253"/>
    </location>
</feature>
<protein>
    <submittedName>
        <fullName evidence="13">Copper resistance protein CopC</fullName>
    </submittedName>
</protein>
<dbReference type="GO" id="GO:0006825">
    <property type="term" value="P:copper ion transport"/>
    <property type="evidence" value="ECO:0007669"/>
    <property type="project" value="InterPro"/>
</dbReference>
<name>A0A7X5F5I1_9HYPH</name>
<feature type="transmembrane region" description="Helical" evidence="9">
    <location>
        <begin position="135"/>
        <end position="158"/>
    </location>
</feature>
<dbReference type="GO" id="GO:0005507">
    <property type="term" value="F:copper ion binding"/>
    <property type="evidence" value="ECO:0007669"/>
    <property type="project" value="InterPro"/>
</dbReference>
<feature type="transmembrane region" description="Helical" evidence="9">
    <location>
        <begin position="327"/>
        <end position="352"/>
    </location>
</feature>
<dbReference type="SUPFAM" id="SSF81296">
    <property type="entry name" value="E set domains"/>
    <property type="match status" value="1"/>
</dbReference>
<dbReference type="EMBL" id="JAABLQ010000002">
    <property type="protein sequence ID" value="NBN79894.1"/>
    <property type="molecule type" value="Genomic_DNA"/>
</dbReference>
<feature type="domain" description="CopC" evidence="11">
    <location>
        <begin position="21"/>
        <end position="112"/>
    </location>
</feature>
<dbReference type="InterPro" id="IPR014755">
    <property type="entry name" value="Cu-Rt/internalin_Ig-like"/>
</dbReference>
<dbReference type="InterPro" id="IPR007348">
    <property type="entry name" value="CopC_dom"/>
</dbReference>
<dbReference type="Pfam" id="PF04234">
    <property type="entry name" value="CopC"/>
    <property type="match status" value="1"/>
</dbReference>
<evidence type="ECO:0000256" key="10">
    <source>
        <dbReference type="SAM" id="SignalP"/>
    </source>
</evidence>
<evidence type="ECO:0000256" key="2">
    <source>
        <dbReference type="ARBA" id="ARBA00022475"/>
    </source>
</evidence>
<feature type="transmembrane region" description="Helical" evidence="9">
    <location>
        <begin position="301"/>
        <end position="321"/>
    </location>
</feature>
<keyword evidence="5 10" id="KW-0732">Signal</keyword>
<comment type="subcellular location">
    <subcellularLocation>
        <location evidence="1">Cell membrane</location>
        <topology evidence="1">Multi-pass membrane protein</topology>
    </subcellularLocation>
</comment>
<keyword evidence="8 9" id="KW-0472">Membrane</keyword>
<dbReference type="RefSeq" id="WP_161709378.1">
    <property type="nucleotide sequence ID" value="NZ_JAABLQ010000002.1"/>
</dbReference>
<proteinExistence type="predicted"/>
<evidence type="ECO:0000313" key="14">
    <source>
        <dbReference type="Proteomes" id="UP000586722"/>
    </source>
</evidence>
<keyword evidence="3 9" id="KW-0812">Transmembrane</keyword>
<evidence type="ECO:0000256" key="3">
    <source>
        <dbReference type="ARBA" id="ARBA00022692"/>
    </source>
</evidence>
<keyword evidence="2" id="KW-1003">Cell membrane</keyword>